<reference evidence="1 2" key="1">
    <citation type="submission" date="2018-01" db="EMBL/GenBank/DDBJ databases">
        <title>Metagenomic assembled genomes from two thermal pools in the Uzon Caldera, Kamchatka, Russia.</title>
        <authorList>
            <person name="Wilkins L."/>
            <person name="Ettinger C."/>
        </authorList>
    </citation>
    <scope>NUCLEOTIDE SEQUENCE [LARGE SCALE GENOMIC DNA]</scope>
    <source>
        <strain evidence="1">ZAV-07</strain>
    </source>
</reference>
<evidence type="ECO:0000313" key="1">
    <source>
        <dbReference type="EMBL" id="PMP68308.1"/>
    </source>
</evidence>
<protein>
    <recommendedName>
        <fullName evidence="3">Transposase</fullName>
    </recommendedName>
</protein>
<organism evidence="1 2">
    <name type="scientific">Caldisericum exile</name>
    <dbReference type="NCBI Taxonomy" id="693075"/>
    <lineage>
        <taxon>Bacteria</taxon>
        <taxon>Pseudomonadati</taxon>
        <taxon>Caldisericota/Cryosericota group</taxon>
        <taxon>Caldisericota</taxon>
        <taxon>Caldisericia</taxon>
        <taxon>Caldisericales</taxon>
        <taxon>Caldisericaceae</taxon>
        <taxon>Caldisericum</taxon>
    </lineage>
</organism>
<gene>
    <name evidence="1" type="ORF">C0189_01495</name>
</gene>
<comment type="caution">
    <text evidence="1">The sequence shown here is derived from an EMBL/GenBank/DDBJ whole genome shotgun (WGS) entry which is preliminary data.</text>
</comment>
<evidence type="ECO:0000313" key="2">
    <source>
        <dbReference type="Proteomes" id="UP000237040"/>
    </source>
</evidence>
<evidence type="ECO:0008006" key="3">
    <source>
        <dbReference type="Google" id="ProtNLM"/>
    </source>
</evidence>
<dbReference type="AlphaFoldDB" id="A0A2J6WFC1"/>
<name>A0A2J6WFC1_9BACT</name>
<dbReference type="Proteomes" id="UP000237040">
    <property type="component" value="Unassembled WGS sequence"/>
</dbReference>
<dbReference type="EMBL" id="PNIL01000022">
    <property type="protein sequence ID" value="PMP68308.1"/>
    <property type="molecule type" value="Genomic_DNA"/>
</dbReference>
<proteinExistence type="predicted"/>
<accession>A0A2J6WFC1</accession>
<sequence length="61" mass="7108">MDYKRLKTSMERLIRASRFSKSEEAQFRLKVVEFSEKHGVRLAVEAFNVSRATIERCEGSV</sequence>